<keyword evidence="3" id="KW-0328">Glycosyltransferase</keyword>
<dbReference type="Pfam" id="PF00535">
    <property type="entry name" value="Glycos_transf_2"/>
    <property type="match status" value="1"/>
</dbReference>
<dbReference type="RefSeq" id="WP_013417779.1">
    <property type="nucleotide sequence ID" value="NC_014664.1"/>
</dbReference>
<evidence type="ECO:0000256" key="2">
    <source>
        <dbReference type="ARBA" id="ARBA00022475"/>
    </source>
</evidence>
<dbReference type="eggNOG" id="COG1216">
    <property type="taxonomic scope" value="Bacteria"/>
</dbReference>
<dbReference type="GO" id="GO:0016757">
    <property type="term" value="F:glycosyltransferase activity"/>
    <property type="evidence" value="ECO:0007669"/>
    <property type="project" value="UniProtKB-KW"/>
</dbReference>
<dbReference type="AlphaFoldDB" id="E3I518"/>
<feature type="domain" description="Glycosyltransferase 2-like" evidence="6">
    <location>
        <begin position="3"/>
        <end position="157"/>
    </location>
</feature>
<evidence type="ECO:0000256" key="5">
    <source>
        <dbReference type="ARBA" id="ARBA00023136"/>
    </source>
</evidence>
<protein>
    <submittedName>
        <fullName evidence="7">Glycosyl transferase family 2</fullName>
    </submittedName>
</protein>
<dbReference type="InterPro" id="IPR001173">
    <property type="entry name" value="Glyco_trans_2-like"/>
</dbReference>
<dbReference type="PANTHER" id="PTHR43646:SF2">
    <property type="entry name" value="GLYCOSYLTRANSFERASE 2-LIKE DOMAIN-CONTAINING PROTEIN"/>
    <property type="match status" value="1"/>
</dbReference>
<reference evidence="8" key="1">
    <citation type="journal article" date="2011" name="J. Bacteriol.">
        <title>Genome sequences of eight morphologically diverse alphaproteobacteria.</title>
        <authorList>
            <consortium name="US DOE Joint Genome Institute"/>
            <person name="Brown P.J."/>
            <person name="Kysela D.T."/>
            <person name="Buechlein A."/>
            <person name="Hemmerich C."/>
            <person name="Brun Y.V."/>
        </authorList>
    </citation>
    <scope>NUCLEOTIDE SEQUENCE [LARGE SCALE GENOMIC DNA]</scope>
    <source>
        <strain evidence="8">ATCC 17100 / ATH 3.1.1 / DSM 162 / LMG 4299</strain>
    </source>
</reference>
<dbReference type="STRING" id="648757.Rvan_0082"/>
<dbReference type="PANTHER" id="PTHR43646">
    <property type="entry name" value="GLYCOSYLTRANSFERASE"/>
    <property type="match status" value="1"/>
</dbReference>
<organism evidence="7 8">
    <name type="scientific">Rhodomicrobium vannielii (strain ATCC 17100 / DSM 162 / LMG 4299 / NCIMB 10020 / ATH 3.1.1)</name>
    <dbReference type="NCBI Taxonomy" id="648757"/>
    <lineage>
        <taxon>Bacteria</taxon>
        <taxon>Pseudomonadati</taxon>
        <taxon>Pseudomonadota</taxon>
        <taxon>Alphaproteobacteria</taxon>
        <taxon>Hyphomicrobiales</taxon>
        <taxon>Hyphomicrobiaceae</taxon>
        <taxon>Rhodomicrobium</taxon>
    </lineage>
</organism>
<dbReference type="HOGENOM" id="CLU_025996_17_3_5"/>
<dbReference type="CDD" id="cd02522">
    <property type="entry name" value="GT_2_like_a"/>
    <property type="match status" value="1"/>
</dbReference>
<accession>E3I518</accession>
<dbReference type="EMBL" id="CP002292">
    <property type="protein sequence ID" value="ADP69372.1"/>
    <property type="molecule type" value="Genomic_DNA"/>
</dbReference>
<dbReference type="InterPro" id="IPR029044">
    <property type="entry name" value="Nucleotide-diphossugar_trans"/>
</dbReference>
<proteinExistence type="predicted"/>
<dbReference type="OrthoDB" id="9811214at2"/>
<evidence type="ECO:0000259" key="6">
    <source>
        <dbReference type="Pfam" id="PF00535"/>
    </source>
</evidence>
<dbReference type="KEGG" id="rva:Rvan_0082"/>
<evidence type="ECO:0000256" key="1">
    <source>
        <dbReference type="ARBA" id="ARBA00004236"/>
    </source>
</evidence>
<comment type="subcellular location">
    <subcellularLocation>
        <location evidence="1">Cell membrane</location>
    </subcellularLocation>
</comment>
<dbReference type="SUPFAM" id="SSF53448">
    <property type="entry name" value="Nucleotide-diphospho-sugar transferases"/>
    <property type="match status" value="1"/>
</dbReference>
<evidence type="ECO:0000313" key="8">
    <source>
        <dbReference type="Proteomes" id="UP000001399"/>
    </source>
</evidence>
<name>E3I518_RHOVT</name>
<evidence type="ECO:0000313" key="7">
    <source>
        <dbReference type="EMBL" id="ADP69372.1"/>
    </source>
</evidence>
<evidence type="ECO:0000256" key="4">
    <source>
        <dbReference type="ARBA" id="ARBA00022679"/>
    </source>
</evidence>
<dbReference type="CAZy" id="GT2">
    <property type="family name" value="Glycosyltransferase Family 2"/>
</dbReference>
<keyword evidence="8" id="KW-1185">Reference proteome</keyword>
<keyword evidence="4 7" id="KW-0808">Transferase</keyword>
<gene>
    <name evidence="7" type="ordered locus">Rvan_0082</name>
</gene>
<dbReference type="GO" id="GO:0005886">
    <property type="term" value="C:plasma membrane"/>
    <property type="evidence" value="ECO:0007669"/>
    <property type="project" value="UniProtKB-SubCell"/>
</dbReference>
<evidence type="ECO:0000256" key="3">
    <source>
        <dbReference type="ARBA" id="ARBA00022676"/>
    </source>
</evidence>
<keyword evidence="2" id="KW-1003">Cell membrane</keyword>
<keyword evidence="5" id="KW-0472">Membrane</keyword>
<sequence>MISVVIPTLNAGRTLPATFLSIFDAAVEGIVSEVIVSDGGSTDATRQIAEEAGARFMEVERGRGQQLRAGAEAARKPWLLFLHADTALDAGWTNEALAFMKRGSGAAAFRFRLADEGFNPRLLERLVALRCALFRLPYGDQGLLISRELYDEVGGFAPMPLMEDVEIIRKLGRGRLAMLKTNAVTSAERFREQGYFRRSARNLWCLSLYLRGVPPEKLVERYG</sequence>
<dbReference type="InterPro" id="IPR026461">
    <property type="entry name" value="Trfase_2_rSAM/seldom_assoc"/>
</dbReference>
<dbReference type="Proteomes" id="UP000001399">
    <property type="component" value="Chromosome"/>
</dbReference>
<dbReference type="NCBIfam" id="TIGR04283">
    <property type="entry name" value="glyco_like_mftF"/>
    <property type="match status" value="1"/>
</dbReference>
<dbReference type="Gene3D" id="3.90.550.10">
    <property type="entry name" value="Spore Coat Polysaccharide Biosynthesis Protein SpsA, Chain A"/>
    <property type="match status" value="1"/>
</dbReference>